<name>A0ACC1WYP3_MELAZ</name>
<protein>
    <submittedName>
        <fullName evidence="1">Protein BREAST CANCER SUSCEPTIBILITY 2 B like</fullName>
    </submittedName>
</protein>
<keyword evidence="2" id="KW-1185">Reference proteome</keyword>
<reference evidence="1 2" key="1">
    <citation type="journal article" date="2023" name="Science">
        <title>Complex scaffold remodeling in plant triterpene biosynthesis.</title>
        <authorList>
            <person name="De La Pena R."/>
            <person name="Hodgson H."/>
            <person name="Liu J.C."/>
            <person name="Stephenson M.J."/>
            <person name="Martin A.C."/>
            <person name="Owen C."/>
            <person name="Harkess A."/>
            <person name="Leebens-Mack J."/>
            <person name="Jimenez L.E."/>
            <person name="Osbourn A."/>
            <person name="Sattely E.S."/>
        </authorList>
    </citation>
    <scope>NUCLEOTIDE SEQUENCE [LARGE SCALE GENOMIC DNA]</scope>
    <source>
        <strain evidence="2">cv. JPN11</strain>
        <tissue evidence="1">Leaf</tissue>
    </source>
</reference>
<organism evidence="1 2">
    <name type="scientific">Melia azedarach</name>
    <name type="common">Chinaberry tree</name>
    <dbReference type="NCBI Taxonomy" id="155640"/>
    <lineage>
        <taxon>Eukaryota</taxon>
        <taxon>Viridiplantae</taxon>
        <taxon>Streptophyta</taxon>
        <taxon>Embryophyta</taxon>
        <taxon>Tracheophyta</taxon>
        <taxon>Spermatophyta</taxon>
        <taxon>Magnoliopsida</taxon>
        <taxon>eudicotyledons</taxon>
        <taxon>Gunneridae</taxon>
        <taxon>Pentapetalae</taxon>
        <taxon>rosids</taxon>
        <taxon>malvids</taxon>
        <taxon>Sapindales</taxon>
        <taxon>Meliaceae</taxon>
        <taxon>Melia</taxon>
    </lineage>
</organism>
<evidence type="ECO:0000313" key="1">
    <source>
        <dbReference type="EMBL" id="KAJ4704346.1"/>
    </source>
</evidence>
<proteinExistence type="predicted"/>
<gene>
    <name evidence="1" type="ORF">OWV82_021269</name>
</gene>
<dbReference type="EMBL" id="CM051405">
    <property type="protein sequence ID" value="KAJ4704346.1"/>
    <property type="molecule type" value="Genomic_DNA"/>
</dbReference>
<evidence type="ECO:0000313" key="2">
    <source>
        <dbReference type="Proteomes" id="UP001164539"/>
    </source>
</evidence>
<accession>A0ACC1WYP3</accession>
<sequence length="1137" mass="126000">MKKIEESSLNPVPTAAMQNPNPRREMSTWQIFSDAENNLRWETSGLIISPEAEAKDAPIQPHNSGCRLPSMSDLLLEGYSKLRENANEGADSAPMFKTGSGKSVAVKQSSIAKALSVLNTEGSYDIAVTDEEHPGENGCGFSNSLFQTGSGKIVNISSAGLVRAKTLLGLEEDDDQHNFQGLQHTRMPSTPCLEVKEGVKLHVVENVTSVPRLSPNCKAGLAESRLKKERNPNTMQPEVLNLAPRPPQIKFHTAGGRSLSVSSDALQYARNLLGDPELGTFFNEPDTDKSDLFLFKHRNFDDSSSDKGNDVFTSFCHQKTEKNKTASKSFISPLRSFSNPMRSRVNSENINMSANLIKKFDAVDHDGLSGLNGKMSSIQKPISNTHGPKAIVDNFLEDIIGSRINSLGRSSGKPLADITNSTSKSCANINQNTCEKKRLWRSSVSPFKRPRSSKFSTPLHKNPSFSNGLSTLASEQSVCQRKVFSRYPFQIPRMYMKEYFGMPPLVEGALDHLQDQVRWMESHNADKYIFHDESGSNCIGAEALFNMLAQSGSSTRYASQQWVSNHYKWIVWKLACYERYYSAKSAGKFLTVFNVLEELKYRYEREVNNAHRSAIKRILEGDALASSMMVLCISAIHSNCEPKSDTHSAASNGAEMSASKLELTDGWYSVDAFLDVLLSKHLAAGKLFVGQKLRIWGAGLCGWVGPLSPLEASGSVSLQLNINGTYRAHWADRLGFCKVVGAPLAFRCIKSNGGPVPRTLVGITRIYPVLYKERLSDGRSIVRSERMEGKMMQSYQHRQSVVIESIVSEFQRGNTDSHVLNDSESEGAKLFKLLETAAEPEVIMAEMSPEQLSSFTTYQAKLEASRQANMEKSIEKALEDAGLRERDVTPFMRVRVVGLTGKDHRGKGSSKEGIITIWNPTEKQRCKLVEGKAYTIMGLIPMNSDSNTLYLQARGSSTKWQPLSSQAIEHFMPFFSPRRSVLLSNLGEVPLSSEFDIAAFVVHVGEVYMDSQQKRQWVFVTDGSMPELQEEDLPKSLLAISFSSPYIDDDSFLPINYNLVGSTVGFCNLIKRANDCINHLWVAEATENSAYFLSSDFPHCSHLKSAAASAQSWAKTSSLIIDKLKEKVLFIIGDHNG</sequence>
<dbReference type="Proteomes" id="UP001164539">
    <property type="component" value="Chromosome 12"/>
</dbReference>
<comment type="caution">
    <text evidence="1">The sequence shown here is derived from an EMBL/GenBank/DDBJ whole genome shotgun (WGS) entry which is preliminary data.</text>
</comment>